<feature type="region of interest" description="Disordered" evidence="11">
    <location>
        <begin position="538"/>
        <end position="560"/>
    </location>
</feature>
<evidence type="ECO:0000256" key="10">
    <source>
        <dbReference type="SAM" id="Coils"/>
    </source>
</evidence>
<dbReference type="SMART" id="SM00273">
    <property type="entry name" value="ENTH"/>
    <property type="match status" value="1"/>
</dbReference>
<dbReference type="InterPro" id="IPR013809">
    <property type="entry name" value="ENTH"/>
</dbReference>
<dbReference type="PROSITE" id="PS50942">
    <property type="entry name" value="ENTH"/>
    <property type="match status" value="1"/>
</dbReference>
<dbReference type="Ensembl" id="ENSBIXT00000014760.1">
    <property type="protein sequence ID" value="ENSBIXP00000001105.1"/>
    <property type="gene ID" value="ENSBIXG00000028910.1"/>
</dbReference>
<dbReference type="GO" id="GO:0005794">
    <property type="term" value="C:Golgi apparatus"/>
    <property type="evidence" value="ECO:0007669"/>
    <property type="project" value="UniProtKB-SubCell"/>
</dbReference>
<dbReference type="GO" id="GO:0008021">
    <property type="term" value="C:synaptic vesicle"/>
    <property type="evidence" value="ECO:0007669"/>
    <property type="project" value="TreeGrafter"/>
</dbReference>
<evidence type="ECO:0000256" key="11">
    <source>
        <dbReference type="SAM" id="MobiDB-lite"/>
    </source>
</evidence>
<keyword evidence="10" id="KW-0175">Coiled coil</keyword>
<keyword evidence="8" id="KW-0168">Coated pit</keyword>
<dbReference type="AlphaFoldDB" id="A0A4W2BMI1"/>
<feature type="coiled-coil region" evidence="10">
    <location>
        <begin position="300"/>
        <end position="327"/>
    </location>
</feature>
<dbReference type="Proteomes" id="UP000314981">
    <property type="component" value="Chromosome 29"/>
</dbReference>
<feature type="domain" description="ENTH" evidence="12">
    <location>
        <begin position="1"/>
        <end position="124"/>
    </location>
</feature>
<dbReference type="GO" id="GO:0072583">
    <property type="term" value="P:clathrin-dependent endocytosis"/>
    <property type="evidence" value="ECO:0007669"/>
    <property type="project" value="InterPro"/>
</dbReference>
<dbReference type="GO" id="GO:0048268">
    <property type="term" value="P:clathrin coat assembly"/>
    <property type="evidence" value="ECO:0007669"/>
    <property type="project" value="InterPro"/>
</dbReference>
<evidence type="ECO:0000256" key="3">
    <source>
        <dbReference type="ARBA" id="ARBA00004600"/>
    </source>
</evidence>
<reference evidence="13" key="2">
    <citation type="submission" date="2025-08" db="UniProtKB">
        <authorList>
            <consortium name="Ensembl"/>
        </authorList>
    </citation>
    <scope>IDENTIFICATION</scope>
</reference>
<dbReference type="GO" id="GO:0005546">
    <property type="term" value="F:phosphatidylinositol-4,5-bisphosphate binding"/>
    <property type="evidence" value="ECO:0007669"/>
    <property type="project" value="TreeGrafter"/>
</dbReference>
<reference evidence="13 14" key="1">
    <citation type="submission" date="2018-11" db="EMBL/GenBank/DDBJ databases">
        <title>Haplotype-resolved cattle genomes.</title>
        <authorList>
            <person name="Low W.Y."/>
            <person name="Tearle R."/>
            <person name="Bickhart D.M."/>
            <person name="Rosen B.D."/>
            <person name="Koren S."/>
            <person name="Rhie A."/>
            <person name="Hiendleder S."/>
            <person name="Phillippy A.M."/>
            <person name="Smith T.P.L."/>
            <person name="Williams J.L."/>
        </authorList>
    </citation>
    <scope>NUCLEOTIDE SEQUENCE [LARGE SCALE GENOMIC DNA]</scope>
</reference>
<reference evidence="13" key="3">
    <citation type="submission" date="2025-09" db="UniProtKB">
        <authorList>
            <consortium name="Ensembl"/>
        </authorList>
    </citation>
    <scope>IDENTIFICATION</scope>
</reference>
<dbReference type="GO" id="GO:0005905">
    <property type="term" value="C:clathrin-coated pit"/>
    <property type="evidence" value="ECO:0007669"/>
    <property type="project" value="UniProtKB-SubCell"/>
</dbReference>
<evidence type="ECO:0000256" key="2">
    <source>
        <dbReference type="ARBA" id="ARBA00004555"/>
    </source>
</evidence>
<evidence type="ECO:0000256" key="6">
    <source>
        <dbReference type="ARBA" id="ARBA00023034"/>
    </source>
</evidence>
<keyword evidence="9" id="KW-0968">Cytoplasmic vesicle</keyword>
<dbReference type="GO" id="GO:0016185">
    <property type="term" value="P:synaptic vesicle budding from presynaptic endocytic zone membrane"/>
    <property type="evidence" value="ECO:0007669"/>
    <property type="project" value="TreeGrafter"/>
</dbReference>
<accession>A0A4W2BMI1</accession>
<evidence type="ECO:0000256" key="8">
    <source>
        <dbReference type="ARBA" id="ARBA00023176"/>
    </source>
</evidence>
<evidence type="ECO:0000256" key="9">
    <source>
        <dbReference type="ARBA" id="ARBA00023329"/>
    </source>
</evidence>
<dbReference type="InterPro" id="IPR014712">
    <property type="entry name" value="ANTH_dom_sf"/>
</dbReference>
<dbReference type="InterPro" id="IPR011417">
    <property type="entry name" value="ANTH_dom"/>
</dbReference>
<evidence type="ECO:0000313" key="13">
    <source>
        <dbReference type="Ensembl" id="ENSBIXP00000001105.1"/>
    </source>
</evidence>
<dbReference type="FunFam" id="1.20.58.150:FF:000001">
    <property type="entry name" value="phosphatidylinositol-binding clathrin assembly protein-like isoform X1"/>
    <property type="match status" value="1"/>
</dbReference>
<dbReference type="Gene3D" id="1.20.58.150">
    <property type="entry name" value="ANTH domain"/>
    <property type="match status" value="1"/>
</dbReference>
<evidence type="ECO:0000256" key="7">
    <source>
        <dbReference type="ARBA" id="ARBA00023136"/>
    </source>
</evidence>
<dbReference type="InterPro" id="IPR008942">
    <property type="entry name" value="ENTH_VHS"/>
</dbReference>
<sequence>MCEEITHSWMRINKQLLLLTQNDLIQCTNEMNVNIPQLADSLFERTTNSSWVVVFKSLITTHHLMVYGNERFIQYLASRNTLFNLSNFLDKSGLQGYDMSTFIRRYSRYLNEKAVSYRQVAFDFTKVKRGADGVMRTMNTEKLLKTVPIIQNQMDALLDFNVNSNELTNGVINAAFMLLFKDAIRLFAAYNEGIINLLEKYFDMKKNQCKEGLDIYKKFLTRMTRISEFLKVAEQVGIDRGDIPDLSQAPSSLLDALEQHLASLEGKKIKDSTAASRATTLSNAVSSLASTGLSLTKVDEREKQAALEEEQARLKALKEQRLKELAKKPHTSLTTAASPVSTSAGSVMTAPAIDIFSTPSSSNSTSKLPNDLLDLQQPTFHPPVLSMSTASQVASTWGDPFSATVDAVDDAIPSLNPFLTKSSGDVHLPISSDVSTFTTRTPTHEMFVGFTPSPVAQPHPSAGLNVDFESVFGNKSTNITVDSGGFDELGGLLKPTVASQNQSLPVAKLPPNKLVSDDLDSSLANLVGNLGIGNGTTKNDVNWSQPGEKKLTGGSNWQPKVAPTTAWNAATMNGMHFPQYAPPVMAYPATTPTGMIGYGIPPQMGSVPVMTQPSLIYSQPVMRPPNPFGPVSGAQIQFM</sequence>
<keyword evidence="5" id="KW-0254">Endocytosis</keyword>
<keyword evidence="6" id="KW-0333">Golgi apparatus</keyword>
<evidence type="ECO:0000256" key="1">
    <source>
        <dbReference type="ARBA" id="ARBA00004132"/>
    </source>
</evidence>
<comment type="subcellular location">
    <subcellularLocation>
        <location evidence="1">Cytoplasmic vesicle</location>
        <location evidence="1">Clathrin-coated vesicle</location>
    </subcellularLocation>
    <subcellularLocation>
        <location evidence="2">Golgi apparatus</location>
    </subcellularLocation>
    <subcellularLocation>
        <location evidence="3">Membrane</location>
        <location evidence="3">Clathrin-coated pit</location>
    </subcellularLocation>
</comment>
<dbReference type="GO" id="GO:0005545">
    <property type="term" value="F:1-phosphatidylinositol binding"/>
    <property type="evidence" value="ECO:0007669"/>
    <property type="project" value="InterPro"/>
</dbReference>
<dbReference type="InterPro" id="IPR045192">
    <property type="entry name" value="AP180-like"/>
</dbReference>
<evidence type="ECO:0000256" key="5">
    <source>
        <dbReference type="ARBA" id="ARBA00022583"/>
    </source>
</evidence>
<gene>
    <name evidence="13" type="primary">PICALM</name>
</gene>
<name>A0A4W2BMI1_BOBOX</name>
<keyword evidence="7" id="KW-0472">Membrane</keyword>
<proteinExistence type="inferred from homology"/>
<dbReference type="Gene3D" id="1.25.40.90">
    <property type="match status" value="1"/>
</dbReference>
<dbReference type="PANTHER" id="PTHR22951:SF16">
    <property type="entry name" value="PHOSPHATIDYLINOSITOL-BINDING CLATHRIN ASSEMBLY PROTEIN"/>
    <property type="match status" value="1"/>
</dbReference>
<dbReference type="GO" id="GO:0032050">
    <property type="term" value="F:clathrin heavy chain binding"/>
    <property type="evidence" value="ECO:0007669"/>
    <property type="project" value="TreeGrafter"/>
</dbReference>
<evidence type="ECO:0000313" key="14">
    <source>
        <dbReference type="Proteomes" id="UP000314981"/>
    </source>
</evidence>
<keyword evidence="14" id="KW-1185">Reference proteome</keyword>
<organism evidence="13 14">
    <name type="scientific">Bos indicus x Bos taurus</name>
    <name type="common">Hybrid cattle</name>
    <dbReference type="NCBI Taxonomy" id="30522"/>
    <lineage>
        <taxon>Eukaryota</taxon>
        <taxon>Metazoa</taxon>
        <taxon>Chordata</taxon>
        <taxon>Craniata</taxon>
        <taxon>Vertebrata</taxon>
        <taxon>Euteleostomi</taxon>
        <taxon>Mammalia</taxon>
        <taxon>Eutheria</taxon>
        <taxon>Laurasiatheria</taxon>
        <taxon>Artiodactyla</taxon>
        <taxon>Ruminantia</taxon>
        <taxon>Pecora</taxon>
        <taxon>Bovidae</taxon>
        <taxon>Bovinae</taxon>
        <taxon>Bos</taxon>
    </lineage>
</organism>
<protein>
    <submittedName>
        <fullName evidence="13">Phosphatidylinositol binding clathrin assembly protein</fullName>
    </submittedName>
</protein>
<evidence type="ECO:0000256" key="4">
    <source>
        <dbReference type="ARBA" id="ARBA00008011"/>
    </source>
</evidence>
<dbReference type="GO" id="GO:0000149">
    <property type="term" value="F:SNARE binding"/>
    <property type="evidence" value="ECO:0007669"/>
    <property type="project" value="TreeGrafter"/>
</dbReference>
<comment type="similarity">
    <text evidence="4">Belongs to the PICALM/SNAP91 family.</text>
</comment>
<evidence type="ECO:0000259" key="12">
    <source>
        <dbReference type="PROSITE" id="PS50942"/>
    </source>
</evidence>
<dbReference type="PANTHER" id="PTHR22951">
    <property type="entry name" value="CLATHRIN ASSEMBLY PROTEIN"/>
    <property type="match status" value="1"/>
</dbReference>
<dbReference type="SUPFAM" id="SSF89009">
    <property type="entry name" value="GAT-like domain"/>
    <property type="match status" value="1"/>
</dbReference>
<dbReference type="GO" id="GO:0030136">
    <property type="term" value="C:clathrin-coated vesicle"/>
    <property type="evidence" value="ECO:0007669"/>
    <property type="project" value="UniProtKB-SubCell"/>
</dbReference>
<dbReference type="GO" id="GO:0098894">
    <property type="term" value="C:extrinsic component of presynaptic endocytic zone membrane"/>
    <property type="evidence" value="ECO:0007669"/>
    <property type="project" value="TreeGrafter"/>
</dbReference>
<dbReference type="FunFam" id="1.25.40.90:FF:000034">
    <property type="entry name" value="Phosphatidylinositol-binding clathrin assembly protein-like"/>
    <property type="match status" value="1"/>
</dbReference>
<dbReference type="Pfam" id="PF07651">
    <property type="entry name" value="ANTH"/>
    <property type="match status" value="1"/>
</dbReference>
<dbReference type="SUPFAM" id="SSF48464">
    <property type="entry name" value="ENTH/VHS domain"/>
    <property type="match status" value="1"/>
</dbReference>